<dbReference type="Gene3D" id="2.40.160.20">
    <property type="match status" value="1"/>
</dbReference>
<sequence length="261" mass="27465">MHPVKSPVNLVTNRRTPRASRCGLLALSTLAAVAVASPAMSYQAGDLFIRAGAVQVAPDESSGGIAIPALDVSAIAGTDARVDNDTQLGLTLTYMYSHNFGVELLAATPFEHDITANLDGHTAGLQVPAGSTKHLPPTVSAVYYPLADNSSAVQPYVGAGINYTRFFSEDVAPELEALTGVLAAGEGADPIAMKLELDDSWGVALQLGVDVALDPQWHLNGSVRWIDIDTKASFSNAGDVITVGNIELDPWVYQINVGYTF</sequence>
<proteinExistence type="predicted"/>
<name>A0A4Y8UKD9_9GAMM</name>
<comment type="caution">
    <text evidence="1">The sequence shown here is derived from an EMBL/GenBank/DDBJ whole genome shotgun (WGS) entry which is preliminary data.</text>
</comment>
<dbReference type="OrthoDB" id="9807574at2"/>
<dbReference type="Pfam" id="PF03922">
    <property type="entry name" value="OmpW"/>
    <property type="match status" value="1"/>
</dbReference>
<evidence type="ECO:0000313" key="2">
    <source>
        <dbReference type="Proteomes" id="UP000298133"/>
    </source>
</evidence>
<dbReference type="EMBL" id="SPIA01000001">
    <property type="protein sequence ID" value="TFH69235.1"/>
    <property type="molecule type" value="Genomic_DNA"/>
</dbReference>
<organism evidence="1 2">
    <name type="scientific">Gammaproteobacteria bacterium LSUCC0057</name>
    <dbReference type="NCBI Taxonomy" id="2559237"/>
    <lineage>
        <taxon>Bacteria</taxon>
        <taxon>Pseudomonadati</taxon>
        <taxon>Pseudomonadota</taxon>
        <taxon>Gammaproteobacteria</taxon>
        <taxon>Cellvibrionales</taxon>
        <taxon>Porticoccaceae</taxon>
        <taxon>SAR92 clade</taxon>
    </lineage>
</organism>
<keyword evidence="2" id="KW-1185">Reference proteome</keyword>
<dbReference type="PANTHER" id="PTHR36920">
    <property type="match status" value="1"/>
</dbReference>
<accession>A0A4Y8UKD9</accession>
<gene>
    <name evidence="1" type="ORF">E3W66_04775</name>
</gene>
<dbReference type="AlphaFoldDB" id="A0A4Y8UKD9"/>
<dbReference type="GO" id="GO:0019867">
    <property type="term" value="C:outer membrane"/>
    <property type="evidence" value="ECO:0007669"/>
    <property type="project" value="InterPro"/>
</dbReference>
<protein>
    <submittedName>
        <fullName evidence="1">Outer membrane protein OmpW</fullName>
    </submittedName>
</protein>
<reference evidence="1 2" key="1">
    <citation type="submission" date="2019-03" db="EMBL/GenBank/DDBJ databases">
        <title>Draft genome of Gammaproteobacteria bacterium LSUCC0057, a member of the SAR92 clade.</title>
        <authorList>
            <person name="Lanclos V.C."/>
            <person name="Doiron C."/>
            <person name="Henson M.W."/>
            <person name="Thrash J.C."/>
        </authorList>
    </citation>
    <scope>NUCLEOTIDE SEQUENCE [LARGE SCALE GENOMIC DNA]</scope>
    <source>
        <strain evidence="1 2">LSUCC0057</strain>
    </source>
</reference>
<dbReference type="Proteomes" id="UP000298133">
    <property type="component" value="Unassembled WGS sequence"/>
</dbReference>
<dbReference type="GO" id="GO:0055085">
    <property type="term" value="P:transmembrane transport"/>
    <property type="evidence" value="ECO:0007669"/>
    <property type="project" value="TreeGrafter"/>
</dbReference>
<dbReference type="InterPro" id="IPR011250">
    <property type="entry name" value="OMP/PagP_B-barrel"/>
</dbReference>
<dbReference type="PANTHER" id="PTHR36920:SF1">
    <property type="entry name" value="OUTER MEMBRANE PROTEIN W"/>
    <property type="match status" value="1"/>
</dbReference>
<evidence type="ECO:0000313" key="1">
    <source>
        <dbReference type="EMBL" id="TFH69235.1"/>
    </source>
</evidence>
<dbReference type="InterPro" id="IPR005618">
    <property type="entry name" value="OMPW"/>
</dbReference>
<dbReference type="SUPFAM" id="SSF56925">
    <property type="entry name" value="OMPA-like"/>
    <property type="match status" value="1"/>
</dbReference>